<dbReference type="Pfam" id="PF07833">
    <property type="entry name" value="Cu_amine_oxidN1"/>
    <property type="match status" value="1"/>
</dbReference>
<evidence type="ECO:0000313" key="5">
    <source>
        <dbReference type="Proteomes" id="UP000719500"/>
    </source>
</evidence>
<evidence type="ECO:0000256" key="1">
    <source>
        <dbReference type="SAM" id="SignalP"/>
    </source>
</evidence>
<sequence>MLLHSSDKPERTIIPMKRKLLCGLLAALVLTCVSAKAAPCRVVPVQVDGTVLSQGVNYLESGVTYVPLRGLLNAFGGWSVWWDSSRKVAAASSGSQSVTADPAGNTVTVNGRTYSGKVFVERGRTYIPLRILVTALGGGVAWDPYLGGAAVTSPGAEHDAMDLYWLSRIISAESQGESLTGQIAVGNVVLNRVKSAEFPNSIPAVIFDRKHDVQFTPVSNGTVYLPPTAQSVEAAKRALSGESTAGGAMYFYAPALSQGVWINANRTYLMTIGCHRFYL</sequence>
<feature type="chain" id="PRO_5046345855" evidence="1">
    <location>
        <begin position="38"/>
        <end position="279"/>
    </location>
</feature>
<comment type="caution">
    <text evidence="4">The sequence shown here is derived from an EMBL/GenBank/DDBJ whole genome shotgun (WGS) entry which is preliminary data.</text>
</comment>
<dbReference type="InterPro" id="IPR036582">
    <property type="entry name" value="Mao_N_sf"/>
</dbReference>
<feature type="signal peptide" evidence="1">
    <location>
        <begin position="1"/>
        <end position="37"/>
    </location>
</feature>
<name>A0ABS2FUV3_9FIRM</name>
<dbReference type="Gene3D" id="3.30.457.10">
    <property type="entry name" value="Copper amine oxidase-like, N-terminal domain"/>
    <property type="match status" value="1"/>
</dbReference>
<dbReference type="Gene3D" id="1.10.10.2520">
    <property type="entry name" value="Cell wall hydrolase SleB, domain 1"/>
    <property type="match status" value="1"/>
</dbReference>
<feature type="domain" description="Cell wall hydrolase SleB" evidence="2">
    <location>
        <begin position="176"/>
        <end position="278"/>
    </location>
</feature>
<feature type="domain" description="Copper amine oxidase-like N-terminal" evidence="3">
    <location>
        <begin position="48"/>
        <end position="144"/>
    </location>
</feature>
<gene>
    <name evidence="4" type="ORF">H9X91_04235</name>
</gene>
<dbReference type="Proteomes" id="UP000719500">
    <property type="component" value="Unassembled WGS sequence"/>
</dbReference>
<reference evidence="4 5" key="1">
    <citation type="journal article" date="2021" name="Sci. Rep.">
        <title>The distribution of antibiotic resistance genes in chicken gut microbiota commensals.</title>
        <authorList>
            <person name="Juricova H."/>
            <person name="Matiasovicova J."/>
            <person name="Kubasova T."/>
            <person name="Cejkova D."/>
            <person name="Rychlik I."/>
        </authorList>
    </citation>
    <scope>NUCLEOTIDE SEQUENCE [LARGE SCALE GENOMIC DNA]</scope>
    <source>
        <strain evidence="4 5">An411</strain>
    </source>
</reference>
<keyword evidence="1" id="KW-0732">Signal</keyword>
<evidence type="ECO:0000259" key="3">
    <source>
        <dbReference type="Pfam" id="PF07833"/>
    </source>
</evidence>
<protein>
    <submittedName>
        <fullName evidence="4">Cell wall hydrolase</fullName>
    </submittedName>
</protein>
<evidence type="ECO:0000259" key="2">
    <source>
        <dbReference type="Pfam" id="PF07486"/>
    </source>
</evidence>
<organism evidence="4 5">
    <name type="scientific">Oscillibacter valericigenes</name>
    <dbReference type="NCBI Taxonomy" id="351091"/>
    <lineage>
        <taxon>Bacteria</taxon>
        <taxon>Bacillati</taxon>
        <taxon>Bacillota</taxon>
        <taxon>Clostridia</taxon>
        <taxon>Eubacteriales</taxon>
        <taxon>Oscillospiraceae</taxon>
        <taxon>Oscillibacter</taxon>
    </lineage>
</organism>
<keyword evidence="5" id="KW-1185">Reference proteome</keyword>
<dbReference type="InterPro" id="IPR042047">
    <property type="entry name" value="SleB_dom1"/>
</dbReference>
<dbReference type="Gene3D" id="6.20.240.60">
    <property type="match status" value="1"/>
</dbReference>
<accession>A0ABS2FUV3</accession>
<dbReference type="SUPFAM" id="SSF55383">
    <property type="entry name" value="Copper amine oxidase, domain N"/>
    <property type="match status" value="1"/>
</dbReference>
<dbReference type="GO" id="GO:0016787">
    <property type="term" value="F:hydrolase activity"/>
    <property type="evidence" value="ECO:0007669"/>
    <property type="project" value="UniProtKB-KW"/>
</dbReference>
<evidence type="ECO:0000313" key="4">
    <source>
        <dbReference type="EMBL" id="MBM6850647.1"/>
    </source>
</evidence>
<dbReference type="Pfam" id="PF07486">
    <property type="entry name" value="Hydrolase_2"/>
    <property type="match status" value="1"/>
</dbReference>
<dbReference type="InterPro" id="IPR012854">
    <property type="entry name" value="Cu_amine_oxidase-like_N"/>
</dbReference>
<dbReference type="EMBL" id="JACSNX010000003">
    <property type="protein sequence ID" value="MBM6850647.1"/>
    <property type="molecule type" value="Genomic_DNA"/>
</dbReference>
<proteinExistence type="predicted"/>
<keyword evidence="4" id="KW-0378">Hydrolase</keyword>
<dbReference type="InterPro" id="IPR011105">
    <property type="entry name" value="Cell_wall_hydrolase_SleB"/>
</dbReference>